<feature type="region of interest" description="Disordered" evidence="5">
    <location>
        <begin position="62"/>
        <end position="86"/>
    </location>
</feature>
<dbReference type="EMBL" id="BAAAVM010000154">
    <property type="protein sequence ID" value="GAA2782876.1"/>
    <property type="molecule type" value="Genomic_DNA"/>
</dbReference>
<feature type="compositionally biased region" description="Low complexity" evidence="5">
    <location>
        <begin position="1001"/>
        <end position="1010"/>
    </location>
</feature>
<feature type="region of interest" description="Disordered" evidence="5">
    <location>
        <begin position="1256"/>
        <end position="1276"/>
    </location>
</feature>
<keyword evidence="4" id="KW-0843">Virulence</keyword>
<comment type="caution">
    <text evidence="8">The sequence shown here is derived from an EMBL/GenBank/DDBJ whole genome shotgun (WGS) entry which is preliminary data.</text>
</comment>
<evidence type="ECO:0000256" key="2">
    <source>
        <dbReference type="ARBA" id="ARBA00022525"/>
    </source>
</evidence>
<evidence type="ECO:0000256" key="6">
    <source>
        <dbReference type="SAM" id="SignalP"/>
    </source>
</evidence>
<dbReference type="PANTHER" id="PTHR32305:SF17">
    <property type="entry name" value="TRNA NUCLEASE WAPA"/>
    <property type="match status" value="1"/>
</dbReference>
<dbReference type="Pfam" id="PF05593">
    <property type="entry name" value="RHS_repeat"/>
    <property type="match status" value="1"/>
</dbReference>
<keyword evidence="6" id="KW-0732">Signal</keyword>
<evidence type="ECO:0000259" key="7">
    <source>
        <dbReference type="Pfam" id="PF25023"/>
    </source>
</evidence>
<dbReference type="Pfam" id="PF25023">
    <property type="entry name" value="TEN_YD-shell"/>
    <property type="match status" value="1"/>
</dbReference>
<evidence type="ECO:0000313" key="9">
    <source>
        <dbReference type="Proteomes" id="UP001500893"/>
    </source>
</evidence>
<feature type="domain" description="Teneurin-like YD-shell" evidence="7">
    <location>
        <begin position="1584"/>
        <end position="1822"/>
    </location>
</feature>
<reference evidence="8 9" key="1">
    <citation type="journal article" date="2019" name="Int. J. Syst. Evol. Microbiol.">
        <title>The Global Catalogue of Microorganisms (GCM) 10K type strain sequencing project: providing services to taxonomists for standard genome sequencing and annotation.</title>
        <authorList>
            <consortium name="The Broad Institute Genomics Platform"/>
            <consortium name="The Broad Institute Genome Sequencing Center for Infectious Disease"/>
            <person name="Wu L."/>
            <person name="Ma J."/>
        </authorList>
    </citation>
    <scope>NUCLEOTIDE SEQUENCE [LARGE SCALE GENOMIC DNA]</scope>
    <source>
        <strain evidence="8 9">JCM 11574</strain>
    </source>
</reference>
<feature type="compositionally biased region" description="Polar residues" evidence="5">
    <location>
        <begin position="1016"/>
        <end position="1027"/>
    </location>
</feature>
<dbReference type="InterPro" id="IPR022385">
    <property type="entry name" value="Rhs_assc_core"/>
</dbReference>
<dbReference type="Gene3D" id="2.180.10.10">
    <property type="entry name" value="RHS repeat-associated core"/>
    <property type="match status" value="2"/>
</dbReference>
<protein>
    <submittedName>
        <fullName evidence="8">RHS repeat-associated core domain-containing protein</fullName>
    </submittedName>
</protein>
<gene>
    <name evidence="8" type="ORF">GCM10010521_71890</name>
</gene>
<keyword evidence="3" id="KW-0677">Repeat</keyword>
<evidence type="ECO:0000256" key="5">
    <source>
        <dbReference type="SAM" id="MobiDB-lite"/>
    </source>
</evidence>
<keyword evidence="2" id="KW-0964">Secreted</keyword>
<feature type="region of interest" description="Disordered" evidence="5">
    <location>
        <begin position="1845"/>
        <end position="1866"/>
    </location>
</feature>
<evidence type="ECO:0000256" key="4">
    <source>
        <dbReference type="ARBA" id="ARBA00023026"/>
    </source>
</evidence>
<dbReference type="InterPro" id="IPR050708">
    <property type="entry name" value="T6SS_VgrG/RHS"/>
</dbReference>
<feature type="signal peptide" evidence="6">
    <location>
        <begin position="1"/>
        <end position="32"/>
    </location>
</feature>
<organism evidence="8 9">
    <name type="scientific">Streptomyces rameus</name>
    <dbReference type="NCBI Taxonomy" id="68261"/>
    <lineage>
        <taxon>Bacteria</taxon>
        <taxon>Bacillati</taxon>
        <taxon>Actinomycetota</taxon>
        <taxon>Actinomycetes</taxon>
        <taxon>Kitasatosporales</taxon>
        <taxon>Streptomycetaceae</taxon>
        <taxon>Streptomyces</taxon>
    </lineage>
</organism>
<dbReference type="InterPro" id="IPR056823">
    <property type="entry name" value="TEN-like_YD-shell"/>
</dbReference>
<evidence type="ECO:0000313" key="8">
    <source>
        <dbReference type="EMBL" id="GAA2782876.1"/>
    </source>
</evidence>
<feature type="region of interest" description="Disordered" evidence="5">
    <location>
        <begin position="995"/>
        <end position="1027"/>
    </location>
</feature>
<feature type="region of interest" description="Disordered" evidence="5">
    <location>
        <begin position="864"/>
        <end position="883"/>
    </location>
</feature>
<dbReference type="NCBIfam" id="TIGR03696">
    <property type="entry name" value="Rhs_assc_core"/>
    <property type="match status" value="1"/>
</dbReference>
<evidence type="ECO:0000256" key="3">
    <source>
        <dbReference type="ARBA" id="ARBA00022737"/>
    </source>
</evidence>
<evidence type="ECO:0000256" key="1">
    <source>
        <dbReference type="ARBA" id="ARBA00004613"/>
    </source>
</evidence>
<dbReference type="Proteomes" id="UP001500893">
    <property type="component" value="Unassembled WGS sequence"/>
</dbReference>
<name>A0ABN3V930_9ACTN</name>
<feature type="compositionally biased region" description="Low complexity" evidence="5">
    <location>
        <begin position="1263"/>
        <end position="1276"/>
    </location>
</feature>
<accession>A0ABN3V930</accession>
<dbReference type="Pfam" id="PF03534">
    <property type="entry name" value="SpvB"/>
    <property type="match status" value="1"/>
</dbReference>
<dbReference type="InterPro" id="IPR006530">
    <property type="entry name" value="YD"/>
</dbReference>
<proteinExistence type="predicted"/>
<dbReference type="NCBIfam" id="TIGR01643">
    <property type="entry name" value="YD_repeat_2x"/>
    <property type="match status" value="3"/>
</dbReference>
<dbReference type="InterPro" id="IPR031325">
    <property type="entry name" value="RHS_repeat"/>
</dbReference>
<comment type="subcellular location">
    <subcellularLocation>
        <location evidence="1">Secreted</location>
    </subcellularLocation>
</comment>
<feature type="compositionally biased region" description="Low complexity" evidence="5">
    <location>
        <begin position="70"/>
        <end position="85"/>
    </location>
</feature>
<keyword evidence="9" id="KW-1185">Reference proteome</keyword>
<dbReference type="InterPro" id="IPR003284">
    <property type="entry name" value="Sal_SpvB"/>
</dbReference>
<feature type="chain" id="PRO_5047003301" evidence="6">
    <location>
        <begin position="33"/>
        <end position="2080"/>
    </location>
</feature>
<sequence length="2080" mass="224856">MKMSRRLPWWLALLCPPLLLAGLLQGSVPASALTTVTAQSSAHAGAPRKEKSVPGRPLPAVARRHDREAGSAASPAAPTWPAARSGTLDVTKGRTTRLPGTGLALTATANTAPRVAVRTYDRATARRLGALGYVFTATRADDAVPEPGPAPDSAAVTIDYASFRHAAGGDLASRLRLERLPRCVLDARPCRGRAAYVPADDDVDKGRITARVPLAGNAVYALVSTASGGSGDYRATDLKASGKWSVGPESGDFRYSYPLPLPPPPYGKAPDLSLEYSSQSVDGRTSASNNQASWVGLGWDLNPGFIERKYRACVDDGSPTLSDLCWHSPYSGAEDGAEYVISLQGTTTELIKDGNGRYHAEDDPGWKVEHTYDGANSDNSKEAWVVSTDDGTRYFFGYHEDSNWTVPVIGNDSGEPCHDAAQSLCRQTYRWNLDEIRDPDENDTRFSWTKETNYYKRFSNGDKESYDRGGYLSRVEYGMQTGEKPADRVDFTTAYRCLSDVTKQSPDCAAPTSSSDSDYPDVPVDLICTSGQDCTKNSPAFFVTRRLASITTQVWDPATSAYLQVDRIQPTYAMPDPPGATDAMLWLNYIQVQGTWAANVTLPAVDFDGAWLNNRVDYPGGDSTKAMPMRRITSIQNGLGGATDIHYGHGSAAATCPSDGSDSTWESGKHWDTNDQECFRVDYRPEGSSSTVHGVFQKYLVTRLDQVDLIGGSPTRTTQYDYLGTPAWHYDDDLTTPADQQQWADWRGYATVRQTDGSGPSGQRTVTETTHFRGMDGDKLKSGGTKNVNLTDWDGNQFADNHAKSGETLQTRHYRLNSDGSRTELASERYTYWDSGVTANGPGLHNAHMIRPYQTRSRQLRSDGTWRQTGSDKDGYSAANGGLPTRTVQWGEIGTAADNTCSEITYAQNTADWRWMLDYPETQETHNGDPDASTTQCPGPVVARTVTLYDNATAPGTGDQPIDGNPTEIRRYWNDTSHSDEKKIYDQYGRLTSDTDPLNHTTTTSYTPTSGWPVNGTRTTNPLNQSTTTYTSRAFGVVTRTIDPNGLTTTTDYDGAGRLVRVWLPTEPKPNGVDVPPPTGAVPSYEYTYRVTVDGTAPNSQPDKPTVVTARRLQSLTDGTPQWLPTYTYLDGFGRTREVQAPSAARTGGRTVTVTTYDDRGLTKGTSAALYNTQAPGDDPDLLLNPAPTEIPSWTEKTYDALQRETSSTLYGYGAVDWTTTTANYGDGKVVTPPRGARTAYWNDGLDRLARVQENVPTGSDVPPSTTPTTSYTYTPRGETATITDAAGNLTSYGYDWLGRRTSTRDPDAGPSTTTYDPAGNVLTTVDAAGKTLSYTYDALNRKRTEWSGGVGNTKLAEWTYDTVPMPGQTGTPTKFVLGRPATTTRWSGGQAYRADVTGYDLRYQVTGRTWTVPSAEGALAGTYTYGYGYDRAGHQTWMTYPAAGGLPAEKVTTGYTATGRPDTLTGDTATYVKSSIYYGNGVLQGRSYGADGSVQRQYGYESSGAQRLSSVQSYVAGDRVQYDTYAYDDDSDLTSVTDQTQAVPQNQCYGYDALQRLSNAWTTTAACSTGPAGADKTGTDPYRLTYSYDAVGDMTAVTDDGATRTYAYPEPGPTAVRPHAVTSVGSDTYGYDADGRLTARSVGGTASTLAWTDNGSLASVTSTGATTSFAYNADGDRLVRRTSTGTTLYLDGMELTRTGTTVGATRYYTSGGSVVALRTPDTLQWLANDQQNSTQLAIDATTGKVSRQRYLPYGAHRGTTDALPLTDRGFLGKTEDADTGLDQIGARYYDPSLGRFISPDPLYDTTKPQSLNGYTYADGNPTTFSDPTGLRKCWHDADGQTCVATPGDNGGGGGPESSPSNPGSGGSNVCGYCGGSPGPAPVAAPEVPQIPLIFPPYPPRLPFLCTIPNLIGQDSCGFSKPKCPHNCMDDEGLLAHWISGRGNRNEVFTQNDPLTQYLMTSPFIRRAGLRIADDLHRSGLSSGSTAYQDPHTPAQFLRDYAGYVSHGRLGSNYAEAFLGSYMLSWSTTPVGDGVAVAHFTVTNVTSMNSVFHPEIVGVRSKLPGPILHETFLFDQAIRY</sequence>
<dbReference type="PANTHER" id="PTHR32305">
    <property type="match status" value="1"/>
</dbReference>